<dbReference type="InterPro" id="IPR002110">
    <property type="entry name" value="Ankyrin_rpt"/>
</dbReference>
<evidence type="ECO:0000313" key="2">
    <source>
        <dbReference type="Proteomes" id="UP000277204"/>
    </source>
</evidence>
<dbReference type="EMBL" id="UZAI01021569">
    <property type="protein sequence ID" value="VDP55844.1"/>
    <property type="molecule type" value="Genomic_DNA"/>
</dbReference>
<proteinExistence type="predicted"/>
<gene>
    <name evidence="1" type="ORF">SMRZ_LOCUS25629</name>
</gene>
<dbReference type="Gene3D" id="1.25.40.20">
    <property type="entry name" value="Ankyrin repeat-containing domain"/>
    <property type="match status" value="1"/>
</dbReference>
<keyword evidence="2" id="KW-1185">Reference proteome</keyword>
<dbReference type="Pfam" id="PF13606">
    <property type="entry name" value="Ank_3"/>
    <property type="match status" value="1"/>
</dbReference>
<dbReference type="STRING" id="48269.A0A183NBF4"/>
<name>A0A183NBF4_9TREM</name>
<protein>
    <submittedName>
        <fullName evidence="1">Uncharacterized protein</fullName>
    </submittedName>
</protein>
<evidence type="ECO:0000313" key="1">
    <source>
        <dbReference type="EMBL" id="VDP55844.1"/>
    </source>
</evidence>
<sequence>MFNLLLRNYFYLLMGEPCLHFSDLQTALHYAAKYGDCAAIRLLLGNYHVQVDAQTCVSFMYYVYTVHPIMTYKMQMIYSYLIKTLTK</sequence>
<accession>A0A183NBF4</accession>
<dbReference type="SUPFAM" id="SSF48403">
    <property type="entry name" value="Ankyrin repeat"/>
    <property type="match status" value="1"/>
</dbReference>
<dbReference type="InterPro" id="IPR036770">
    <property type="entry name" value="Ankyrin_rpt-contain_sf"/>
</dbReference>
<dbReference type="Proteomes" id="UP000277204">
    <property type="component" value="Unassembled WGS sequence"/>
</dbReference>
<reference evidence="1 2" key="1">
    <citation type="submission" date="2018-11" db="EMBL/GenBank/DDBJ databases">
        <authorList>
            <consortium name="Pathogen Informatics"/>
        </authorList>
    </citation>
    <scope>NUCLEOTIDE SEQUENCE [LARGE SCALE GENOMIC DNA]</scope>
    <source>
        <strain evidence="1 2">Zambia</strain>
    </source>
</reference>
<organism evidence="1 2">
    <name type="scientific">Schistosoma margrebowiei</name>
    <dbReference type="NCBI Taxonomy" id="48269"/>
    <lineage>
        <taxon>Eukaryota</taxon>
        <taxon>Metazoa</taxon>
        <taxon>Spiralia</taxon>
        <taxon>Lophotrochozoa</taxon>
        <taxon>Platyhelminthes</taxon>
        <taxon>Trematoda</taxon>
        <taxon>Digenea</taxon>
        <taxon>Strigeidida</taxon>
        <taxon>Schistosomatoidea</taxon>
        <taxon>Schistosomatidae</taxon>
        <taxon>Schistosoma</taxon>
    </lineage>
</organism>
<dbReference type="AlphaFoldDB" id="A0A183NBF4"/>